<dbReference type="RefSeq" id="WP_092237149.1">
    <property type="nucleotide sequence ID" value="NZ_FNLL01000012.1"/>
</dbReference>
<dbReference type="Pfam" id="PF00543">
    <property type="entry name" value="P-II"/>
    <property type="match status" value="1"/>
</dbReference>
<sequence length="115" mass="12569">MRFKLILSLVKEDITDRIVDAAKKAGATGATIIPARGTGIHEAKTFFGLTLEARTDIAMLLIEEHLVSKILDAIKKAGQFHKPGTGIAFVIPVEQVAGLESQIESFKEEVKKSYF</sequence>
<gene>
    <name evidence="1" type="ORF">SAMN04487931_11284</name>
</gene>
<dbReference type="Proteomes" id="UP000199608">
    <property type="component" value="Unassembled WGS sequence"/>
</dbReference>
<dbReference type="EMBL" id="FNLL01000012">
    <property type="protein sequence ID" value="SDU55703.1"/>
    <property type="molecule type" value="Genomic_DNA"/>
</dbReference>
<dbReference type="InterPro" id="IPR002187">
    <property type="entry name" value="N-reg_PII"/>
</dbReference>
<dbReference type="AlphaFoldDB" id="A0A1H2JH42"/>
<keyword evidence="2" id="KW-1185">Reference proteome</keyword>
<organism evidence="1 2">
    <name type="scientific">Desulfobacula phenolica</name>
    <dbReference type="NCBI Taxonomy" id="90732"/>
    <lineage>
        <taxon>Bacteria</taxon>
        <taxon>Pseudomonadati</taxon>
        <taxon>Thermodesulfobacteriota</taxon>
        <taxon>Desulfobacteria</taxon>
        <taxon>Desulfobacterales</taxon>
        <taxon>Desulfobacteraceae</taxon>
        <taxon>Desulfobacula</taxon>
    </lineage>
</organism>
<dbReference type="PROSITE" id="PS51343">
    <property type="entry name" value="PII_GLNB_DOM"/>
    <property type="match status" value="1"/>
</dbReference>
<proteinExistence type="predicted"/>
<dbReference type="Gene3D" id="3.30.70.120">
    <property type="match status" value="1"/>
</dbReference>
<reference evidence="2" key="1">
    <citation type="submission" date="2016-10" db="EMBL/GenBank/DDBJ databases">
        <authorList>
            <person name="Varghese N."/>
            <person name="Submissions S."/>
        </authorList>
    </citation>
    <scope>NUCLEOTIDE SEQUENCE [LARGE SCALE GENOMIC DNA]</scope>
    <source>
        <strain evidence="2">DSM 3384</strain>
    </source>
</reference>
<name>A0A1H2JH42_9BACT</name>
<dbReference type="GO" id="GO:0030234">
    <property type="term" value="F:enzyme regulator activity"/>
    <property type="evidence" value="ECO:0007669"/>
    <property type="project" value="InterPro"/>
</dbReference>
<evidence type="ECO:0000313" key="2">
    <source>
        <dbReference type="Proteomes" id="UP000199608"/>
    </source>
</evidence>
<dbReference type="InterPro" id="IPR011322">
    <property type="entry name" value="N-reg_PII-like_a/b"/>
</dbReference>
<dbReference type="SUPFAM" id="SSF54913">
    <property type="entry name" value="GlnB-like"/>
    <property type="match status" value="1"/>
</dbReference>
<evidence type="ECO:0000313" key="1">
    <source>
        <dbReference type="EMBL" id="SDU55703.1"/>
    </source>
</evidence>
<dbReference type="InterPro" id="IPR015867">
    <property type="entry name" value="N-reg_PII/ATP_PRibTrfase_C"/>
</dbReference>
<dbReference type="GO" id="GO:0006808">
    <property type="term" value="P:regulation of nitrogen utilization"/>
    <property type="evidence" value="ECO:0007669"/>
    <property type="project" value="InterPro"/>
</dbReference>
<protein>
    <submittedName>
        <fullName evidence="1">Nitrogen regulatory protein P-II family</fullName>
    </submittedName>
</protein>
<accession>A0A1H2JH42</accession>
<dbReference type="SMART" id="SM00938">
    <property type="entry name" value="P-II"/>
    <property type="match status" value="1"/>
</dbReference>